<accession>A0A8S1XFC5</accession>
<sequence length="44" mass="5274">MLINLVQSISFDIIKDMQIQSLCIYKSFLMIQEYLMSFYFLTNS</sequence>
<gene>
    <name evidence="1" type="ORF">PPENT_87.1.T1230037</name>
</gene>
<dbReference type="AlphaFoldDB" id="A0A8S1XFC5"/>
<organism evidence="1 2">
    <name type="scientific">Paramecium pentaurelia</name>
    <dbReference type="NCBI Taxonomy" id="43138"/>
    <lineage>
        <taxon>Eukaryota</taxon>
        <taxon>Sar</taxon>
        <taxon>Alveolata</taxon>
        <taxon>Ciliophora</taxon>
        <taxon>Intramacronucleata</taxon>
        <taxon>Oligohymenophorea</taxon>
        <taxon>Peniculida</taxon>
        <taxon>Parameciidae</taxon>
        <taxon>Paramecium</taxon>
    </lineage>
</organism>
<evidence type="ECO:0000313" key="2">
    <source>
        <dbReference type="Proteomes" id="UP000689195"/>
    </source>
</evidence>
<dbReference type="Proteomes" id="UP000689195">
    <property type="component" value="Unassembled WGS sequence"/>
</dbReference>
<proteinExistence type="predicted"/>
<evidence type="ECO:0000313" key="1">
    <source>
        <dbReference type="EMBL" id="CAD8199966.1"/>
    </source>
</evidence>
<protein>
    <submittedName>
        <fullName evidence="1">Uncharacterized protein</fullName>
    </submittedName>
</protein>
<comment type="caution">
    <text evidence="1">The sequence shown here is derived from an EMBL/GenBank/DDBJ whole genome shotgun (WGS) entry which is preliminary data.</text>
</comment>
<dbReference type="EMBL" id="CAJJDO010000123">
    <property type="protein sequence ID" value="CAD8199966.1"/>
    <property type="molecule type" value="Genomic_DNA"/>
</dbReference>
<keyword evidence="2" id="KW-1185">Reference proteome</keyword>
<reference evidence="1" key="1">
    <citation type="submission" date="2021-01" db="EMBL/GenBank/DDBJ databases">
        <authorList>
            <consortium name="Genoscope - CEA"/>
            <person name="William W."/>
        </authorList>
    </citation>
    <scope>NUCLEOTIDE SEQUENCE</scope>
</reference>
<name>A0A8S1XFC5_9CILI</name>